<gene>
    <name evidence="2" type="primary">LOC112286429</name>
</gene>
<proteinExistence type="inferred from homology"/>
<dbReference type="InterPro" id="IPR010686">
    <property type="entry name" value="OBAP-like"/>
</dbReference>
<dbReference type="EnsemblPlants" id="Pp3c9_2110V3.3">
    <property type="protein sequence ID" value="Pp3c9_2110V3.3"/>
    <property type="gene ID" value="Pp3c9_2110"/>
</dbReference>
<dbReference type="Gramene" id="Pp3c9_2110V3.3">
    <property type="protein sequence ID" value="Pp3c9_2110V3.3"/>
    <property type="gene ID" value="Pp3c9_2110"/>
</dbReference>
<keyword evidence="3" id="KW-1185">Reference proteome</keyword>
<comment type="similarity">
    <text evidence="1">Belongs to the OBAP family.</text>
</comment>
<dbReference type="GO" id="GO:0005811">
    <property type="term" value="C:lipid droplet"/>
    <property type="evidence" value="ECO:0000318"/>
    <property type="project" value="GO_Central"/>
</dbReference>
<sequence>MGHHLAASTGPALSCTSPPLQGLALTMYYTNLLLDVHCISKHILLRLPPFPNLTQLLLRRQSVLVSQEVVGNSVQSLHLVCDKFHFYAHDMKRQVEAHHYCTHYNQDMRQCLIYDSPEKNARLIGVEYIVSEKLFQGLPDEEKKFWHTHEYEVKGGILFMPGVPQAAEHKELEEVAKTYGKVFHFWQYDRGDTLPLGLPQLMMAFTEDGQLNPNLAKSVEDKFGVSFQKHAESRKHMTGPSMGIHPLANPWLKGTGLQSELREVDIKENPSASK</sequence>
<dbReference type="Proteomes" id="UP000006727">
    <property type="component" value="Chromosome 9"/>
</dbReference>
<dbReference type="PANTHER" id="PTHR31360:SF0">
    <property type="entry name" value="OIL BODY-ASSOCIATED PROTEIN 1B"/>
    <property type="match status" value="1"/>
</dbReference>
<dbReference type="Pfam" id="PF06884">
    <property type="entry name" value="DUF1264"/>
    <property type="match status" value="1"/>
</dbReference>
<accession>A0A7I4ELQ0</accession>
<evidence type="ECO:0000313" key="3">
    <source>
        <dbReference type="Proteomes" id="UP000006727"/>
    </source>
</evidence>
<dbReference type="EMBL" id="ABEU02000009">
    <property type="status" value="NOT_ANNOTATED_CDS"/>
    <property type="molecule type" value="Genomic_DNA"/>
</dbReference>
<name>A0A7I4ELQ0_PHYPA</name>
<dbReference type="PANTHER" id="PTHR31360">
    <property type="match status" value="1"/>
</dbReference>
<dbReference type="AlphaFoldDB" id="A0A7I4ELQ0"/>
<reference evidence="2 3" key="1">
    <citation type="journal article" date="2008" name="Science">
        <title>The Physcomitrella genome reveals evolutionary insights into the conquest of land by plants.</title>
        <authorList>
            <person name="Rensing S."/>
            <person name="Lang D."/>
            <person name="Zimmer A."/>
            <person name="Terry A."/>
            <person name="Salamov A."/>
            <person name="Shapiro H."/>
            <person name="Nishiyama T."/>
            <person name="Perroud P.-F."/>
            <person name="Lindquist E."/>
            <person name="Kamisugi Y."/>
            <person name="Tanahashi T."/>
            <person name="Sakakibara K."/>
            <person name="Fujita T."/>
            <person name="Oishi K."/>
            <person name="Shin-I T."/>
            <person name="Kuroki Y."/>
            <person name="Toyoda A."/>
            <person name="Suzuki Y."/>
            <person name="Hashimoto A."/>
            <person name="Yamaguchi K."/>
            <person name="Sugano A."/>
            <person name="Kohara Y."/>
            <person name="Fujiyama A."/>
            <person name="Anterola A."/>
            <person name="Aoki S."/>
            <person name="Ashton N."/>
            <person name="Barbazuk W.B."/>
            <person name="Barker E."/>
            <person name="Bennetzen J."/>
            <person name="Bezanilla M."/>
            <person name="Blankenship R."/>
            <person name="Cho S.H."/>
            <person name="Dutcher S."/>
            <person name="Estelle M."/>
            <person name="Fawcett J.A."/>
            <person name="Gundlach H."/>
            <person name="Hanada K."/>
            <person name="Heyl A."/>
            <person name="Hicks K.A."/>
            <person name="Hugh J."/>
            <person name="Lohr M."/>
            <person name="Mayer K."/>
            <person name="Melkozernov A."/>
            <person name="Murata T."/>
            <person name="Nelson D."/>
            <person name="Pils B."/>
            <person name="Prigge M."/>
            <person name="Reiss B."/>
            <person name="Renner T."/>
            <person name="Rombauts S."/>
            <person name="Rushton P."/>
            <person name="Sanderfoot A."/>
            <person name="Schween G."/>
            <person name="Shiu S.-H."/>
            <person name="Stueber K."/>
            <person name="Theodoulou F.L."/>
            <person name="Tu H."/>
            <person name="Van de Peer Y."/>
            <person name="Verrier P.J."/>
            <person name="Waters E."/>
            <person name="Wood A."/>
            <person name="Yang L."/>
            <person name="Cove D."/>
            <person name="Cuming A."/>
            <person name="Hasebe M."/>
            <person name="Lucas S."/>
            <person name="Mishler D.B."/>
            <person name="Reski R."/>
            <person name="Grigoriev I."/>
            <person name="Quatrano R.S."/>
            <person name="Boore J.L."/>
        </authorList>
    </citation>
    <scope>NUCLEOTIDE SEQUENCE [LARGE SCALE GENOMIC DNA]</scope>
    <source>
        <strain evidence="2 3">cv. Gransden 2004</strain>
    </source>
</reference>
<dbReference type="GO" id="GO:0019915">
    <property type="term" value="P:lipid storage"/>
    <property type="evidence" value="ECO:0000318"/>
    <property type="project" value="GO_Central"/>
</dbReference>
<organism evidence="2 3">
    <name type="scientific">Physcomitrium patens</name>
    <name type="common">Spreading-leaved earth moss</name>
    <name type="synonym">Physcomitrella patens</name>
    <dbReference type="NCBI Taxonomy" id="3218"/>
    <lineage>
        <taxon>Eukaryota</taxon>
        <taxon>Viridiplantae</taxon>
        <taxon>Streptophyta</taxon>
        <taxon>Embryophyta</taxon>
        <taxon>Bryophyta</taxon>
        <taxon>Bryophytina</taxon>
        <taxon>Bryopsida</taxon>
        <taxon>Funariidae</taxon>
        <taxon>Funariales</taxon>
        <taxon>Funariaceae</taxon>
        <taxon>Physcomitrium</taxon>
    </lineage>
</organism>
<evidence type="ECO:0000313" key="2">
    <source>
        <dbReference type="EnsemblPlants" id="Pp3c9_2110V3.3"/>
    </source>
</evidence>
<evidence type="ECO:0000256" key="1">
    <source>
        <dbReference type="ARBA" id="ARBA00009740"/>
    </source>
</evidence>
<reference evidence="2" key="3">
    <citation type="submission" date="2020-12" db="UniProtKB">
        <authorList>
            <consortium name="EnsemblPlants"/>
        </authorList>
    </citation>
    <scope>IDENTIFICATION</scope>
</reference>
<dbReference type="InParanoid" id="A0A7I4ELQ0"/>
<protein>
    <submittedName>
        <fullName evidence="2">Uncharacterized protein</fullName>
    </submittedName>
</protein>
<dbReference type="FunCoup" id="A0A7I4ELQ0">
    <property type="interactions" value="131"/>
</dbReference>
<reference evidence="2 3" key="2">
    <citation type="journal article" date="2018" name="Plant J.">
        <title>The Physcomitrella patens chromosome-scale assembly reveals moss genome structure and evolution.</title>
        <authorList>
            <person name="Lang D."/>
            <person name="Ullrich K.K."/>
            <person name="Murat F."/>
            <person name="Fuchs J."/>
            <person name="Jenkins J."/>
            <person name="Haas F.B."/>
            <person name="Piednoel M."/>
            <person name="Gundlach H."/>
            <person name="Van Bel M."/>
            <person name="Meyberg R."/>
            <person name="Vives C."/>
            <person name="Morata J."/>
            <person name="Symeonidi A."/>
            <person name="Hiss M."/>
            <person name="Muchero W."/>
            <person name="Kamisugi Y."/>
            <person name="Saleh O."/>
            <person name="Blanc G."/>
            <person name="Decker E.L."/>
            <person name="van Gessel N."/>
            <person name="Grimwood J."/>
            <person name="Hayes R.D."/>
            <person name="Graham S.W."/>
            <person name="Gunter L.E."/>
            <person name="McDaniel S.F."/>
            <person name="Hoernstein S.N.W."/>
            <person name="Larsson A."/>
            <person name="Li F.W."/>
            <person name="Perroud P.F."/>
            <person name="Phillips J."/>
            <person name="Ranjan P."/>
            <person name="Rokshar D.S."/>
            <person name="Rothfels C.J."/>
            <person name="Schneider L."/>
            <person name="Shu S."/>
            <person name="Stevenson D.W."/>
            <person name="Thummler F."/>
            <person name="Tillich M."/>
            <person name="Villarreal Aguilar J.C."/>
            <person name="Widiez T."/>
            <person name="Wong G.K."/>
            <person name="Wymore A."/>
            <person name="Zhang Y."/>
            <person name="Zimmer A.D."/>
            <person name="Quatrano R.S."/>
            <person name="Mayer K.F.X."/>
            <person name="Goodstein D."/>
            <person name="Casacuberta J.M."/>
            <person name="Vandepoele K."/>
            <person name="Reski R."/>
            <person name="Cuming A.C."/>
            <person name="Tuskan G.A."/>
            <person name="Maumus F."/>
            <person name="Salse J."/>
            <person name="Schmutz J."/>
            <person name="Rensing S.A."/>
        </authorList>
    </citation>
    <scope>NUCLEOTIDE SEQUENCE [LARGE SCALE GENOMIC DNA]</scope>
    <source>
        <strain evidence="2 3">cv. Gransden 2004</strain>
    </source>
</reference>